<keyword evidence="2" id="KW-1185">Reference proteome</keyword>
<dbReference type="Proteomes" id="UP001595851">
    <property type="component" value="Unassembled WGS sequence"/>
</dbReference>
<organism evidence="1 2">
    <name type="scientific">Nonomuraea purpurea</name>
    <dbReference type="NCBI Taxonomy" id="1849276"/>
    <lineage>
        <taxon>Bacteria</taxon>
        <taxon>Bacillati</taxon>
        <taxon>Actinomycetota</taxon>
        <taxon>Actinomycetes</taxon>
        <taxon>Streptosporangiales</taxon>
        <taxon>Streptosporangiaceae</taxon>
        <taxon>Nonomuraea</taxon>
    </lineage>
</organism>
<dbReference type="RefSeq" id="WP_379526758.1">
    <property type="nucleotide sequence ID" value="NZ_JBHSBI010000002.1"/>
</dbReference>
<evidence type="ECO:0000313" key="1">
    <source>
        <dbReference type="EMBL" id="MFC4006618.1"/>
    </source>
</evidence>
<sequence length="152" mass="15391">MAITTSGLFVAPFVDVFDTTQLAVNLDGDTIKAALYPSTITPDFNATIANAAYNAGVYSGTELSGTGYTAGGATLGSKTFTGSGGIATFDAADTSWTSSTITGARGVLIYDDTLSGKNAIVLVDLGSPYSTSAGTLAITWSANGIFRYTLAA</sequence>
<proteinExistence type="predicted"/>
<name>A0ABV8FY45_9ACTN</name>
<accession>A0ABV8FY45</accession>
<evidence type="ECO:0000313" key="2">
    <source>
        <dbReference type="Proteomes" id="UP001595851"/>
    </source>
</evidence>
<reference evidence="2" key="1">
    <citation type="journal article" date="2019" name="Int. J. Syst. Evol. Microbiol.">
        <title>The Global Catalogue of Microorganisms (GCM) 10K type strain sequencing project: providing services to taxonomists for standard genome sequencing and annotation.</title>
        <authorList>
            <consortium name="The Broad Institute Genomics Platform"/>
            <consortium name="The Broad Institute Genome Sequencing Center for Infectious Disease"/>
            <person name="Wu L."/>
            <person name="Ma J."/>
        </authorList>
    </citation>
    <scope>NUCLEOTIDE SEQUENCE [LARGE SCALE GENOMIC DNA]</scope>
    <source>
        <strain evidence="2">TBRC 1276</strain>
    </source>
</reference>
<comment type="caution">
    <text evidence="1">The sequence shown here is derived from an EMBL/GenBank/DDBJ whole genome shotgun (WGS) entry which is preliminary data.</text>
</comment>
<dbReference type="EMBL" id="JBHSBI010000002">
    <property type="protein sequence ID" value="MFC4006618.1"/>
    <property type="molecule type" value="Genomic_DNA"/>
</dbReference>
<protein>
    <submittedName>
        <fullName evidence="1">Uncharacterized protein</fullName>
    </submittedName>
</protein>
<gene>
    <name evidence="1" type="ORF">ACFOY2_05260</name>
</gene>